<organism evidence="1 2">
    <name type="scientific">Armillaria gallica</name>
    <name type="common">Bulbous honey fungus</name>
    <name type="synonym">Armillaria bulbosa</name>
    <dbReference type="NCBI Taxonomy" id="47427"/>
    <lineage>
        <taxon>Eukaryota</taxon>
        <taxon>Fungi</taxon>
        <taxon>Dikarya</taxon>
        <taxon>Basidiomycota</taxon>
        <taxon>Agaricomycotina</taxon>
        <taxon>Agaricomycetes</taxon>
        <taxon>Agaricomycetidae</taxon>
        <taxon>Agaricales</taxon>
        <taxon>Marasmiineae</taxon>
        <taxon>Physalacriaceae</taxon>
        <taxon>Armillaria</taxon>
    </lineage>
</organism>
<dbReference type="EMBL" id="KZ293671">
    <property type="protein sequence ID" value="PBK88799.1"/>
    <property type="molecule type" value="Genomic_DNA"/>
</dbReference>
<dbReference type="InParanoid" id="A0A2H3D0I4"/>
<evidence type="ECO:0000313" key="2">
    <source>
        <dbReference type="Proteomes" id="UP000217790"/>
    </source>
</evidence>
<dbReference type="Proteomes" id="UP000217790">
    <property type="component" value="Unassembled WGS sequence"/>
</dbReference>
<proteinExistence type="predicted"/>
<dbReference type="AlphaFoldDB" id="A0A2H3D0I4"/>
<protein>
    <submittedName>
        <fullName evidence="1">Uncharacterized protein</fullName>
    </submittedName>
</protein>
<name>A0A2H3D0I4_ARMGA</name>
<gene>
    <name evidence="1" type="ORF">ARMGADRAFT_1033780</name>
</gene>
<accession>A0A2H3D0I4</accession>
<keyword evidence="2" id="KW-1185">Reference proteome</keyword>
<evidence type="ECO:0000313" key="1">
    <source>
        <dbReference type="EMBL" id="PBK88799.1"/>
    </source>
</evidence>
<reference evidence="2" key="1">
    <citation type="journal article" date="2017" name="Nat. Ecol. Evol.">
        <title>Genome expansion and lineage-specific genetic innovations in the forest pathogenic fungi Armillaria.</title>
        <authorList>
            <person name="Sipos G."/>
            <person name="Prasanna A.N."/>
            <person name="Walter M.C."/>
            <person name="O'Connor E."/>
            <person name="Balint B."/>
            <person name="Krizsan K."/>
            <person name="Kiss B."/>
            <person name="Hess J."/>
            <person name="Varga T."/>
            <person name="Slot J."/>
            <person name="Riley R."/>
            <person name="Boka B."/>
            <person name="Rigling D."/>
            <person name="Barry K."/>
            <person name="Lee J."/>
            <person name="Mihaltcheva S."/>
            <person name="LaButti K."/>
            <person name="Lipzen A."/>
            <person name="Waldron R."/>
            <person name="Moloney N.M."/>
            <person name="Sperisen C."/>
            <person name="Kredics L."/>
            <person name="Vagvoelgyi C."/>
            <person name="Patrignani A."/>
            <person name="Fitzpatrick D."/>
            <person name="Nagy I."/>
            <person name="Doyle S."/>
            <person name="Anderson J.B."/>
            <person name="Grigoriev I.V."/>
            <person name="Gueldener U."/>
            <person name="Muensterkoetter M."/>
            <person name="Nagy L.G."/>
        </authorList>
    </citation>
    <scope>NUCLEOTIDE SEQUENCE [LARGE SCALE GENOMIC DNA]</scope>
    <source>
        <strain evidence="2">Ar21-2</strain>
    </source>
</reference>
<sequence length="208" mass="23897">MRIWNSRFVSLLLKGTISREKVANLKSRLEESTADFIAFSNGIQDFWTLFIFLLDLIIFQERQAEVIGTSRGQREKGLIGNGNVIKDLKELFWDRSVEGFNNTQYRDLPFHPNFLCAEIWYGFSLQSRHLVELFKFLAIENQLLGALNPRVSKRFKSVPPYIAAHHQGSRLGLHILDLGGSWPEVESEDGKGAEETRSSQFSWASAWF</sequence>